<evidence type="ECO:0000256" key="5">
    <source>
        <dbReference type="ARBA" id="ARBA00044503"/>
    </source>
</evidence>
<evidence type="ECO:0000256" key="4">
    <source>
        <dbReference type="ARBA" id="ARBA00022807"/>
    </source>
</evidence>
<dbReference type="Proteomes" id="UP001524435">
    <property type="component" value="Unassembled WGS sequence"/>
</dbReference>
<evidence type="ECO:0000256" key="6">
    <source>
        <dbReference type="ARBA" id="ARBA00044538"/>
    </source>
</evidence>
<dbReference type="RefSeq" id="WP_102266601.1">
    <property type="nucleotide sequence ID" value="NZ_CALVCM010000003.1"/>
</dbReference>
<protein>
    <recommendedName>
        <fullName evidence="6">Ribosomal processing cysteine protease Prp</fullName>
    </recommendedName>
</protein>
<comment type="caution">
    <text evidence="7">The sequence shown here is derived from an EMBL/GenBank/DDBJ whole genome shotgun (WGS) entry which is preliminary data.</text>
</comment>
<dbReference type="CDD" id="cd16332">
    <property type="entry name" value="Prp-like"/>
    <property type="match status" value="1"/>
</dbReference>
<evidence type="ECO:0000256" key="1">
    <source>
        <dbReference type="ARBA" id="ARBA00022517"/>
    </source>
</evidence>
<reference evidence="7 8" key="1">
    <citation type="submission" date="2022-06" db="EMBL/GenBank/DDBJ databases">
        <title>Isolation of gut microbiota from human fecal samples.</title>
        <authorList>
            <person name="Pamer E.G."/>
            <person name="Barat B."/>
            <person name="Waligurski E."/>
            <person name="Medina S."/>
            <person name="Paddock L."/>
            <person name="Mostad J."/>
        </authorList>
    </citation>
    <scope>NUCLEOTIDE SEQUENCE [LARGE SCALE GENOMIC DNA]</scope>
    <source>
        <strain evidence="7 8">DFI.6.1</strain>
    </source>
</reference>
<dbReference type="PANTHER" id="PTHR39178">
    <property type="entry name" value="HYPOTHETICAL RIBOSOME-ASSOCIATED PROTEIN"/>
    <property type="match status" value="1"/>
</dbReference>
<keyword evidence="8" id="KW-1185">Reference proteome</keyword>
<evidence type="ECO:0000256" key="2">
    <source>
        <dbReference type="ARBA" id="ARBA00022670"/>
    </source>
</evidence>
<dbReference type="InterPro" id="IPR036764">
    <property type="entry name" value="Peptidase_Prp_sf"/>
</dbReference>
<sequence>MIDVRIDRDHEEIVSVLIAGHADSGTAMIDMVCAEVSAISVGVLNAIEELCPSACQIQMESGYVHIEVIQSSAKLQIILQTLEIQLMTVEYTNQNYIKVRKAEV</sequence>
<dbReference type="InterPro" id="IPR007422">
    <property type="entry name" value="Peptidase_Prp"/>
</dbReference>
<dbReference type="SUPFAM" id="SSF118010">
    <property type="entry name" value="TM1457-like"/>
    <property type="match status" value="1"/>
</dbReference>
<keyword evidence="1" id="KW-0690">Ribosome biogenesis</keyword>
<evidence type="ECO:0000313" key="7">
    <source>
        <dbReference type="EMBL" id="MCQ5121394.1"/>
    </source>
</evidence>
<dbReference type="GO" id="GO:0008233">
    <property type="term" value="F:peptidase activity"/>
    <property type="evidence" value="ECO:0007669"/>
    <property type="project" value="UniProtKB-KW"/>
</dbReference>
<organism evidence="7 8">
    <name type="scientific">Massilicoli timonensis</name>
    <dbReference type="NCBI Taxonomy" id="2015901"/>
    <lineage>
        <taxon>Bacteria</taxon>
        <taxon>Bacillati</taxon>
        <taxon>Bacillota</taxon>
        <taxon>Erysipelotrichia</taxon>
        <taxon>Erysipelotrichales</taxon>
        <taxon>Erysipelotrichaceae</taxon>
        <taxon>Massilicoli</taxon>
    </lineage>
</organism>
<dbReference type="Pfam" id="PF04327">
    <property type="entry name" value="Peptidase_Prp"/>
    <property type="match status" value="1"/>
</dbReference>
<gene>
    <name evidence="7" type="ORF">NE663_03875</name>
</gene>
<keyword evidence="4" id="KW-0788">Thiol protease</keyword>
<accession>A0ABT1SJK7</accession>
<dbReference type="Gene3D" id="3.30.70.1490">
    <property type="entry name" value="Cysteine protease Prp"/>
    <property type="match status" value="1"/>
</dbReference>
<evidence type="ECO:0000256" key="3">
    <source>
        <dbReference type="ARBA" id="ARBA00022801"/>
    </source>
</evidence>
<comment type="similarity">
    <text evidence="5">Belongs to the Prp family.</text>
</comment>
<keyword evidence="2 7" id="KW-0645">Protease</keyword>
<evidence type="ECO:0000313" key="8">
    <source>
        <dbReference type="Proteomes" id="UP001524435"/>
    </source>
</evidence>
<name>A0ABT1SJK7_9FIRM</name>
<keyword evidence="3" id="KW-0378">Hydrolase</keyword>
<dbReference type="EMBL" id="JANGCH010000004">
    <property type="protein sequence ID" value="MCQ5121394.1"/>
    <property type="molecule type" value="Genomic_DNA"/>
</dbReference>
<dbReference type="PANTHER" id="PTHR39178:SF1">
    <property type="entry name" value="RIBOSOMAL-PROCESSING CYSTEINE PROTEASE PRP"/>
    <property type="match status" value="1"/>
</dbReference>
<proteinExistence type="inferred from homology"/>
<dbReference type="GO" id="GO:0006508">
    <property type="term" value="P:proteolysis"/>
    <property type="evidence" value="ECO:0007669"/>
    <property type="project" value="UniProtKB-KW"/>
</dbReference>